<dbReference type="RefSeq" id="WP_096429809.1">
    <property type="nucleotide sequence ID" value="NZ_NTJD01000001.1"/>
</dbReference>
<keyword evidence="2" id="KW-1185">Reference proteome</keyword>
<protein>
    <submittedName>
        <fullName evidence="1">3-dehydroquinate dehydratase</fullName>
    </submittedName>
</protein>
<dbReference type="EMBL" id="NTJD01000001">
    <property type="protein sequence ID" value="PCD77778.1"/>
    <property type="molecule type" value="Genomic_DNA"/>
</dbReference>
<gene>
    <name evidence="1" type="ORF">CLN94_00165</name>
</gene>
<sequence length="180" mass="18851">MILAALQAPGRGETNRLLSDLAAEARTRGLRVVGTVQVNHTIAGTHHCDMDVQVLPQGQILRISQSLGTGSRGCRLDPSVLEQAVQLVGDALAEGADLLIVNKFGKHEAEGRGFRDLIAEALMQGIPVIVGLNDLNAEAFEAFAGDIAQMLPPEPAALSDWLAAHTATSCCGCDCHAAHG</sequence>
<evidence type="ECO:0000313" key="2">
    <source>
        <dbReference type="Proteomes" id="UP000243507"/>
    </source>
</evidence>
<dbReference type="OrthoDB" id="5918880at2"/>
<dbReference type="Proteomes" id="UP000243507">
    <property type="component" value="Unassembled WGS sequence"/>
</dbReference>
<accession>A0A2A4CU16</accession>
<organism evidence="1 2">
    <name type="scientific">Pseudothioclava arenosa</name>
    <dbReference type="NCBI Taxonomy" id="1795308"/>
    <lineage>
        <taxon>Bacteria</taxon>
        <taxon>Pseudomonadati</taxon>
        <taxon>Pseudomonadota</taxon>
        <taxon>Alphaproteobacteria</taxon>
        <taxon>Rhodobacterales</taxon>
        <taxon>Paracoccaceae</taxon>
        <taxon>Pseudothioclava</taxon>
    </lineage>
</organism>
<dbReference type="AlphaFoldDB" id="A0A2A4CU16"/>
<evidence type="ECO:0000313" key="1">
    <source>
        <dbReference type="EMBL" id="PCD77778.1"/>
    </source>
</evidence>
<name>A0A2A4CU16_9RHOB</name>
<dbReference type="InterPro" id="IPR018912">
    <property type="entry name" value="DUF2478"/>
</dbReference>
<comment type="caution">
    <text evidence="1">The sequence shown here is derived from an EMBL/GenBank/DDBJ whole genome shotgun (WGS) entry which is preliminary data.</text>
</comment>
<reference evidence="1 2" key="1">
    <citation type="submission" date="2017-09" db="EMBL/GenBank/DDBJ databases">
        <title>A multilocus sequence analysis scheme for characterization of bacteria in the genus Thioclava.</title>
        <authorList>
            <person name="Liu Y."/>
            <person name="Shao Z."/>
        </authorList>
    </citation>
    <scope>NUCLEOTIDE SEQUENCE [LARGE SCALE GENOMIC DNA]</scope>
    <source>
        <strain evidence="1 2">CAU 1312</strain>
    </source>
</reference>
<dbReference type="Pfam" id="PF10649">
    <property type="entry name" value="DUF2478"/>
    <property type="match status" value="1"/>
</dbReference>
<proteinExistence type="predicted"/>